<feature type="compositionally biased region" description="Polar residues" evidence="1">
    <location>
        <begin position="1055"/>
        <end position="1066"/>
    </location>
</feature>
<feature type="region of interest" description="Disordered" evidence="1">
    <location>
        <begin position="1055"/>
        <end position="1083"/>
    </location>
</feature>
<gene>
    <name evidence="2" type="ORF">HICCMSTLAB_LOCUS1269</name>
</gene>
<feature type="region of interest" description="Disordered" evidence="1">
    <location>
        <begin position="727"/>
        <end position="749"/>
    </location>
</feature>
<feature type="region of interest" description="Disordered" evidence="1">
    <location>
        <begin position="421"/>
        <end position="450"/>
    </location>
</feature>
<feature type="compositionally biased region" description="Polar residues" evidence="1">
    <location>
        <begin position="807"/>
        <end position="816"/>
    </location>
</feature>
<protein>
    <submittedName>
        <fullName evidence="2">Uncharacterized protein</fullName>
    </submittedName>
</protein>
<accession>A0A8J2EBW4</accession>
<evidence type="ECO:0000313" key="3">
    <source>
        <dbReference type="Proteomes" id="UP000786811"/>
    </source>
</evidence>
<keyword evidence="3" id="KW-1185">Reference proteome</keyword>
<feature type="compositionally biased region" description="Polar residues" evidence="1">
    <location>
        <begin position="824"/>
        <end position="843"/>
    </location>
</feature>
<feature type="compositionally biased region" description="Polar residues" evidence="1">
    <location>
        <begin position="889"/>
        <end position="904"/>
    </location>
</feature>
<name>A0A8J2EBW4_COTCN</name>
<feature type="region of interest" description="Disordered" evidence="1">
    <location>
        <begin position="959"/>
        <end position="1016"/>
    </location>
</feature>
<evidence type="ECO:0000256" key="1">
    <source>
        <dbReference type="SAM" id="MobiDB-lite"/>
    </source>
</evidence>
<dbReference type="Proteomes" id="UP000786811">
    <property type="component" value="Unassembled WGS sequence"/>
</dbReference>
<feature type="non-terminal residue" evidence="2">
    <location>
        <position position="1"/>
    </location>
</feature>
<proteinExistence type="predicted"/>
<evidence type="ECO:0000313" key="2">
    <source>
        <dbReference type="EMBL" id="CAG5075106.1"/>
    </source>
</evidence>
<dbReference type="EMBL" id="CAJNRD030001116">
    <property type="protein sequence ID" value="CAG5075106.1"/>
    <property type="molecule type" value="Genomic_DNA"/>
</dbReference>
<feature type="compositionally biased region" description="Acidic residues" evidence="1">
    <location>
        <begin position="972"/>
        <end position="987"/>
    </location>
</feature>
<feature type="compositionally biased region" description="Polar residues" evidence="1">
    <location>
        <begin position="855"/>
        <end position="876"/>
    </location>
</feature>
<dbReference type="OrthoDB" id="6107953at2759"/>
<reference evidence="2" key="1">
    <citation type="submission" date="2021-04" db="EMBL/GenBank/DDBJ databases">
        <authorList>
            <person name="Chebbi M.A.C M."/>
        </authorList>
    </citation>
    <scope>NUCLEOTIDE SEQUENCE</scope>
</reference>
<feature type="region of interest" description="Disordered" evidence="1">
    <location>
        <begin position="807"/>
        <end position="934"/>
    </location>
</feature>
<feature type="region of interest" description="Disordered" evidence="1">
    <location>
        <begin position="147"/>
        <end position="169"/>
    </location>
</feature>
<feature type="compositionally biased region" description="Polar residues" evidence="1">
    <location>
        <begin position="421"/>
        <end position="441"/>
    </location>
</feature>
<feature type="region of interest" description="Disordered" evidence="1">
    <location>
        <begin position="770"/>
        <end position="790"/>
    </location>
</feature>
<comment type="caution">
    <text evidence="2">The sequence shown here is derived from an EMBL/GenBank/DDBJ whole genome shotgun (WGS) entry which is preliminary data.</text>
</comment>
<organism evidence="2 3">
    <name type="scientific">Cotesia congregata</name>
    <name type="common">Parasitoid wasp</name>
    <name type="synonym">Apanteles congregatus</name>
    <dbReference type="NCBI Taxonomy" id="51543"/>
    <lineage>
        <taxon>Eukaryota</taxon>
        <taxon>Metazoa</taxon>
        <taxon>Ecdysozoa</taxon>
        <taxon>Arthropoda</taxon>
        <taxon>Hexapoda</taxon>
        <taxon>Insecta</taxon>
        <taxon>Pterygota</taxon>
        <taxon>Neoptera</taxon>
        <taxon>Endopterygota</taxon>
        <taxon>Hymenoptera</taxon>
        <taxon>Apocrita</taxon>
        <taxon>Ichneumonoidea</taxon>
        <taxon>Braconidae</taxon>
        <taxon>Microgastrinae</taxon>
        <taxon>Cotesia</taxon>
    </lineage>
</organism>
<sequence>PNDSSPPGKISISLKQKFITTSLNFSTLHPLTYKTSSKQTFIYTYLNNIYTNINLNNIISTELATTGFGPAPPPPPPPPTGQMPTMRINTEMPRRPQMYTNDPYEPPAAIQNAMMTKDKKPFTYTPGMGGKLDLSQIRSPRMARRVAKNANDEGIEGPPKSPLANEAYNSRSVPGAVPGMTLVPGTVPGTVPLHGMGSVPGTVPLPGMGSVPGTGSVLGTATVPVTPPGPASLFIQPQVAVPVFPTNVPKTIEDRPSVFTIKNEPGHHQFKTPPQQRWGNQNTTAKVTVAPPKPQLTAPGTYIVPIAVEGAQELPSYEFQPTSANQSRNQGRNIQDLSGAPVQSRSFRVLQKLTDTDNDDIDNEQLRKLQLTEDDKVLMNKFKEQVDGDTYLHQEEDPRYRGAAIPSRAFRYLQNMTDSNEVPINNDEQPVVQNLPPSEQQAPEPKKYTGSAIPSRSFKILQAMTTPDALASREIPVGHQGLFVPYTTPVYWAYYPLAYVPNQEQVPCANPNNLNNIGCYPGVFFVGVDKLDDFVTSNEIASQDLTLESEKSHLEREKCQSLAAKELGLMVPGGSGHGKAEELVGNPPQSGTMMSNGTQAQEVVLNQPGTMFTEGSNQKEALEPLKNQLGLQGTALDGVLYCSRDAQGQELVLKQPGTIYREGSNQKKALEPSINHLKLQETTLADVACYLKASNLVTNHLQSQNMTLNSAQSHELVPNQPGTMIKAGSSSYKTSDKTTSHPQSPELLTNDVPTYNLIITQSKMKLRINPTRNEASNPSNIQKTAFPETSNHLKASDLTYNSAQYQKNDVPNQPQASFDPGSTKVPTSSQNQNLPTSNLTAIQLGTPPELPCSTVPASKNQEQATIDGPSSYQANCPMNILHEEEDTSDSSNNVDDGVPETSTDSDSDSYLAYSTGLNPDSDSKDSVEEGPTVNVSLPLKTKSCSEEVHVDFTLSRPKSWCPEPSKFQEQKEETEEHQDKETDDDDSGVNSQSDLSRMISEVDTDSECSPRKVSSYKRTQTHSRLFKLISKNDSPFFEDTKEEMISLKKSSRITIKNSNSPAQSLNFPAKAPPGGTPRNFRRPLSLEVREDDFYLKWKNSNGKKGNLERKFVKPTVLCPRTKSFKNLTKLSD</sequence>
<dbReference type="AlphaFoldDB" id="A0A8J2EBW4"/>
<feature type="region of interest" description="Disordered" evidence="1">
    <location>
        <begin position="320"/>
        <end position="343"/>
    </location>
</feature>